<dbReference type="GO" id="GO:0030638">
    <property type="term" value="P:polyketide metabolic process"/>
    <property type="evidence" value="ECO:0007669"/>
    <property type="project" value="InterPro"/>
</dbReference>
<dbReference type="InterPro" id="IPR032710">
    <property type="entry name" value="NTF2-like_dom_sf"/>
</dbReference>
<dbReference type="EMBL" id="VOLQ01000009">
    <property type="protein sequence ID" value="TWX69030.1"/>
    <property type="molecule type" value="Genomic_DNA"/>
</dbReference>
<dbReference type="AlphaFoldDB" id="A0A5C6QK69"/>
<organism evidence="2 4">
    <name type="scientific">Colwellia hornerae</name>
    <dbReference type="NCBI Taxonomy" id="89402"/>
    <lineage>
        <taxon>Bacteria</taxon>
        <taxon>Pseudomonadati</taxon>
        <taxon>Pseudomonadota</taxon>
        <taxon>Gammaproteobacteria</taxon>
        <taxon>Alteromonadales</taxon>
        <taxon>Colwelliaceae</taxon>
        <taxon>Colwellia</taxon>
    </lineage>
</organism>
<dbReference type="PANTHER" id="PTHR38436">
    <property type="entry name" value="POLYKETIDE CYCLASE SNOAL-LIKE DOMAIN"/>
    <property type="match status" value="1"/>
</dbReference>
<dbReference type="OrthoDB" id="1948945at2"/>
<name>A0A5C6QK69_9GAMM</name>
<dbReference type="PANTHER" id="PTHR38436:SF1">
    <property type="entry name" value="ESTER CYCLASE"/>
    <property type="match status" value="1"/>
</dbReference>
<keyword evidence="3" id="KW-1185">Reference proteome</keyword>
<evidence type="ECO:0000313" key="1">
    <source>
        <dbReference type="EMBL" id="TWX60176.1"/>
    </source>
</evidence>
<proteinExistence type="predicted"/>
<evidence type="ECO:0000313" key="4">
    <source>
        <dbReference type="Proteomes" id="UP000321917"/>
    </source>
</evidence>
<protein>
    <submittedName>
        <fullName evidence="2">Ester cyclase</fullName>
    </submittedName>
</protein>
<dbReference type="Proteomes" id="UP000321525">
    <property type="component" value="Unassembled WGS sequence"/>
</dbReference>
<dbReference type="Proteomes" id="UP000321917">
    <property type="component" value="Unassembled WGS sequence"/>
</dbReference>
<dbReference type="InterPro" id="IPR009959">
    <property type="entry name" value="Cyclase_SnoaL-like"/>
</dbReference>
<gene>
    <name evidence="1" type="ORF">ESZ26_08680</name>
    <name evidence="2" type="ORF">ESZ27_06750</name>
</gene>
<sequence length="322" mass="36449">MLSVIDKLYKQLKSSPGNIEQYIHDDVAWHVSAPINDLFGFAEVLTSFWQPLVNALPDIERRPFINVQSEYKGQDWIASTGYFVGTLRQPLWGIPANNKTLYLRYTELVQLKDNKIKQCFIIVDFLDAMNQVGVNPLRKSLGHSGLIMPPSTMDGLVREKSNAGAAQKSQQLILDMLDELGRFDGKSLSSMKLENYWHPDFMWYGPAGIGTTRGIEGFRRDHQGPFVFSFPDRDVDHKATLVADGNYVATGGWPHMHGTHSTGGWLGLPPCNRQLSLRVMDIWRREGDLLKENWVAIDIIDMCMQMGLDVFAMMKEQLGDEA</sequence>
<dbReference type="Pfam" id="PF07366">
    <property type="entry name" value="SnoaL"/>
    <property type="match status" value="2"/>
</dbReference>
<dbReference type="EMBL" id="VOLR01000010">
    <property type="protein sequence ID" value="TWX60176.1"/>
    <property type="molecule type" value="Genomic_DNA"/>
</dbReference>
<comment type="caution">
    <text evidence="2">The sequence shown here is derived from an EMBL/GenBank/DDBJ whole genome shotgun (WGS) entry which is preliminary data.</text>
</comment>
<dbReference type="RefSeq" id="WP_146799353.1">
    <property type="nucleotide sequence ID" value="NZ_VOLP01000011.1"/>
</dbReference>
<evidence type="ECO:0000313" key="3">
    <source>
        <dbReference type="Proteomes" id="UP000321525"/>
    </source>
</evidence>
<dbReference type="Gene3D" id="3.10.450.50">
    <property type="match status" value="2"/>
</dbReference>
<reference evidence="2 4" key="1">
    <citation type="submission" date="2019-07" db="EMBL/GenBank/DDBJ databases">
        <title>Genomes of sea-ice associated Colwellia species.</title>
        <authorList>
            <person name="Bowman J.P."/>
        </authorList>
    </citation>
    <scope>NUCLEOTIDE SEQUENCE [LARGE SCALE GENOMIC DNA]</scope>
    <source>
        <strain evidence="1 3">ACAM 607</strain>
        <strain evidence="2 4">IC036</strain>
    </source>
</reference>
<evidence type="ECO:0000313" key="2">
    <source>
        <dbReference type="EMBL" id="TWX69030.1"/>
    </source>
</evidence>
<accession>A0A5C6QK69</accession>
<dbReference type="SUPFAM" id="SSF54427">
    <property type="entry name" value="NTF2-like"/>
    <property type="match status" value="2"/>
</dbReference>